<evidence type="ECO:0000259" key="1">
    <source>
        <dbReference type="Pfam" id="PF09860"/>
    </source>
</evidence>
<proteinExistence type="predicted"/>
<dbReference type="Proteomes" id="UP001232584">
    <property type="component" value="Unassembled WGS sequence"/>
</dbReference>
<accession>A0ABU0N4T2</accession>
<dbReference type="Pfam" id="PF09860">
    <property type="entry name" value="DUF2087"/>
    <property type="match status" value="1"/>
</dbReference>
<protein>
    <recommendedName>
        <fullName evidence="1">DUF2087 domain-containing protein</fullName>
    </recommendedName>
</protein>
<keyword evidence="3" id="KW-1185">Reference proteome</keyword>
<dbReference type="EMBL" id="JAUSWG010000023">
    <property type="protein sequence ID" value="MDQ0558175.1"/>
    <property type="molecule type" value="Genomic_DNA"/>
</dbReference>
<feature type="domain" description="DUF2087" evidence="1">
    <location>
        <begin position="17"/>
        <end position="86"/>
    </location>
</feature>
<reference evidence="2 3" key="1">
    <citation type="submission" date="2023-07" db="EMBL/GenBank/DDBJ databases">
        <title>Genomic Encyclopedia of Type Strains, Phase IV (KMG-IV): sequencing the most valuable type-strain genomes for metagenomic binning, comparative biology and taxonomic classification.</title>
        <authorList>
            <person name="Goeker M."/>
        </authorList>
    </citation>
    <scope>NUCLEOTIDE SEQUENCE [LARGE SCALE GENOMIC DNA]</scope>
    <source>
        <strain evidence="2 3">DSM 15049</strain>
    </source>
</reference>
<dbReference type="InterPro" id="IPR018656">
    <property type="entry name" value="DUF2087"/>
</dbReference>
<name>A0ABU0N4T2_9FIRM</name>
<comment type="caution">
    <text evidence="2">The sequence shown here is derived from an EMBL/GenBank/DDBJ whole genome shotgun (WGS) entry which is preliminary data.</text>
</comment>
<evidence type="ECO:0000313" key="2">
    <source>
        <dbReference type="EMBL" id="MDQ0558175.1"/>
    </source>
</evidence>
<sequence length="90" mass="10869">MNEIADVKNFLDDNNKVKVWPSKRNKKLKILDYIITKFENEKVYTEKEVNSIIEDIHTFGDIALIRRELYENRYLARTQNCSEYWVIQRG</sequence>
<dbReference type="RefSeq" id="WP_307510326.1">
    <property type="nucleotide sequence ID" value="NZ_BAAACE010000011.1"/>
</dbReference>
<organism evidence="2 3">
    <name type="scientific">Paraclostridium ghonii</name>
    <dbReference type="NCBI Taxonomy" id="29358"/>
    <lineage>
        <taxon>Bacteria</taxon>
        <taxon>Bacillati</taxon>
        <taxon>Bacillota</taxon>
        <taxon>Clostridia</taxon>
        <taxon>Peptostreptococcales</taxon>
        <taxon>Peptostreptococcaceae</taxon>
        <taxon>Paraclostridium</taxon>
    </lineage>
</organism>
<evidence type="ECO:0000313" key="3">
    <source>
        <dbReference type="Proteomes" id="UP001232584"/>
    </source>
</evidence>
<gene>
    <name evidence="2" type="ORF">QOZ92_003311</name>
</gene>